<name>A0A1Z4V157_9CYAN</name>
<evidence type="ECO:0000313" key="2">
    <source>
        <dbReference type="Proteomes" id="UP000218702"/>
    </source>
</evidence>
<keyword evidence="2" id="KW-1185">Reference proteome</keyword>
<dbReference type="RefSeq" id="WP_231940020.1">
    <property type="nucleotide sequence ID" value="NZ_AP018316.1"/>
</dbReference>
<proteinExistence type="predicted"/>
<dbReference type="Proteomes" id="UP000218702">
    <property type="component" value="Chromosome"/>
</dbReference>
<evidence type="ECO:0000313" key="1">
    <source>
        <dbReference type="EMBL" id="BAZ85240.1"/>
    </source>
</evidence>
<evidence type="ECO:0008006" key="3">
    <source>
        <dbReference type="Google" id="ProtNLM"/>
    </source>
</evidence>
<dbReference type="EMBL" id="AP018316">
    <property type="protein sequence ID" value="BAZ85240.1"/>
    <property type="molecule type" value="Genomic_DNA"/>
</dbReference>
<dbReference type="InterPro" id="IPR035093">
    <property type="entry name" value="RelE/ParE_toxin_dom_sf"/>
</dbReference>
<reference evidence="1 2" key="1">
    <citation type="submission" date="2017-06" db="EMBL/GenBank/DDBJ databases">
        <title>Genome sequencing of cyanobaciteial culture collection at National Institute for Environmental Studies (NIES).</title>
        <authorList>
            <person name="Hirose Y."/>
            <person name="Shimura Y."/>
            <person name="Fujisawa T."/>
            <person name="Nakamura Y."/>
            <person name="Kawachi M."/>
        </authorList>
    </citation>
    <scope>NUCLEOTIDE SEQUENCE [LARGE SCALE GENOMIC DNA]</scope>
    <source>
        <strain evidence="1 2">NIES-806</strain>
    </source>
</reference>
<protein>
    <recommendedName>
        <fullName evidence="3">Plasmid stabilization system</fullName>
    </recommendedName>
</protein>
<accession>A0A1Z4V157</accession>
<dbReference type="AlphaFoldDB" id="A0A1Z4V157"/>
<dbReference type="KEGG" id="dcm:NIES806_14400"/>
<sequence length="98" mass="11632">MIFWIVLLKGKHQSCTASNSHFETSLRHFSDRQIEQSERNPTLSRILLGFPVAQPNLHFLNRQVLDQGEFRIIYTIQEEEIEIFRVGKRNDDEVYENL</sequence>
<dbReference type="Gene3D" id="3.30.2310.20">
    <property type="entry name" value="RelE-like"/>
    <property type="match status" value="1"/>
</dbReference>
<gene>
    <name evidence="1" type="ORF">NIES806_14400</name>
</gene>
<organism evidence="1 2">
    <name type="scientific">Dolichospermum compactum NIES-806</name>
    <dbReference type="NCBI Taxonomy" id="1973481"/>
    <lineage>
        <taxon>Bacteria</taxon>
        <taxon>Bacillati</taxon>
        <taxon>Cyanobacteriota</taxon>
        <taxon>Cyanophyceae</taxon>
        <taxon>Nostocales</taxon>
        <taxon>Aphanizomenonaceae</taxon>
        <taxon>Dolichospermum</taxon>
        <taxon>Dolichospermum compactum</taxon>
    </lineage>
</organism>